<protein>
    <recommendedName>
        <fullName evidence="3">acid phosphatase</fullName>
        <ecNumber evidence="3">3.1.3.2</ecNumber>
    </recommendedName>
</protein>
<evidence type="ECO:0000256" key="3">
    <source>
        <dbReference type="ARBA" id="ARBA00012646"/>
    </source>
</evidence>
<sequence length="514" mass="56771">QMWLIALLAAVGAAAALPRHVRNANWAALPGDVQEDNLELIFVNALWRHGDRSGEHPVPGGDQFTEDDWTLGGGGYGELTPLGMKMHFELGRKLRDRYMNETEFLSTAYNAREIYIRSTDYNRTLISAYANVQGMFSGNGESGQNYPDDVDEWPTGYVPIPVHTVNKDSDFVGHPDSKCDRQDQLYEMVRQSPEYQKYQNDPQVSQILKYLADQTNTEVNIDNVYDIQDPIFCEGAHIDTLNQTGANIADFYPWFYAGDVPSWVDWIIDQDEDFTNGIGNAGGVNGIDMSIEIPKIRAGETLKTVAGNVNGVLACIDDKGKRIKQNADTDACRHFYEKLKYYAISAHDTTLDAFLTILGVKKYTIPEGYPNYSAAILVEVYQDNTTYEKYFKVLYHAGDVEGNPGAPFVKPITAFVRGCDFKNNYCPIAVLNDLVTKYAYDGDMATLCATPPNGVPPTTTVKPVDGASTTTSTTSTTTKSPTTTTTPQNPTTTSSVPAISFLFAFVVMLTSALL</sequence>
<comment type="similarity">
    <text evidence="2">Belongs to the histidine acid phosphatase family.</text>
</comment>
<keyword evidence="5" id="KW-0378">Hydrolase</keyword>
<evidence type="ECO:0000256" key="5">
    <source>
        <dbReference type="ARBA" id="ARBA00022801"/>
    </source>
</evidence>
<dbReference type="PANTHER" id="PTHR11567:SF211">
    <property type="entry name" value="PROSTATIC ACID PHOSPHATASE"/>
    <property type="match status" value="1"/>
</dbReference>
<dbReference type="Pfam" id="PF00328">
    <property type="entry name" value="His_Phos_2"/>
    <property type="match status" value="1"/>
</dbReference>
<evidence type="ECO:0000313" key="11">
    <source>
        <dbReference type="Proteomes" id="UP001328107"/>
    </source>
</evidence>
<reference evidence="11" key="1">
    <citation type="submission" date="2022-10" db="EMBL/GenBank/DDBJ databases">
        <title>Genome assembly of Pristionchus species.</title>
        <authorList>
            <person name="Yoshida K."/>
            <person name="Sommer R.J."/>
        </authorList>
    </citation>
    <scope>NUCLEOTIDE SEQUENCE [LARGE SCALE GENOMIC DNA]</scope>
    <source>
        <strain evidence="11">RS5460</strain>
    </source>
</reference>
<feature type="non-terminal residue" evidence="10">
    <location>
        <position position="1"/>
    </location>
</feature>
<dbReference type="GO" id="GO:0003993">
    <property type="term" value="F:acid phosphatase activity"/>
    <property type="evidence" value="ECO:0007669"/>
    <property type="project" value="UniProtKB-EC"/>
</dbReference>
<keyword evidence="11" id="KW-1185">Reference proteome</keyword>
<keyword evidence="4 9" id="KW-0732">Signal</keyword>
<dbReference type="InterPro" id="IPR029033">
    <property type="entry name" value="His_PPase_superfam"/>
</dbReference>
<evidence type="ECO:0000256" key="8">
    <source>
        <dbReference type="SAM" id="MobiDB-lite"/>
    </source>
</evidence>
<dbReference type="InterPro" id="IPR000560">
    <property type="entry name" value="His_Pase_clade-2"/>
</dbReference>
<evidence type="ECO:0000256" key="9">
    <source>
        <dbReference type="SAM" id="SignalP"/>
    </source>
</evidence>
<comment type="caution">
    <text evidence="10">The sequence shown here is derived from an EMBL/GenBank/DDBJ whole genome shotgun (WGS) entry which is preliminary data.</text>
</comment>
<dbReference type="EMBL" id="BTRK01000002">
    <property type="protein sequence ID" value="GMR38965.1"/>
    <property type="molecule type" value="Genomic_DNA"/>
</dbReference>
<dbReference type="Proteomes" id="UP001328107">
    <property type="component" value="Unassembled WGS sequence"/>
</dbReference>
<feature type="chain" id="PRO_5042906318" description="acid phosphatase" evidence="9">
    <location>
        <begin position="17"/>
        <end position="514"/>
    </location>
</feature>
<dbReference type="CDD" id="cd07061">
    <property type="entry name" value="HP_HAP_like"/>
    <property type="match status" value="1"/>
</dbReference>
<gene>
    <name evidence="10" type="ORF">PMAYCL1PPCAC_09160</name>
</gene>
<organism evidence="10 11">
    <name type="scientific">Pristionchus mayeri</name>
    <dbReference type="NCBI Taxonomy" id="1317129"/>
    <lineage>
        <taxon>Eukaryota</taxon>
        <taxon>Metazoa</taxon>
        <taxon>Ecdysozoa</taxon>
        <taxon>Nematoda</taxon>
        <taxon>Chromadorea</taxon>
        <taxon>Rhabditida</taxon>
        <taxon>Rhabditina</taxon>
        <taxon>Diplogasteromorpha</taxon>
        <taxon>Diplogasteroidea</taxon>
        <taxon>Neodiplogasteridae</taxon>
        <taxon>Pristionchus</taxon>
    </lineage>
</organism>
<keyword evidence="6" id="KW-1015">Disulfide bond</keyword>
<evidence type="ECO:0000256" key="4">
    <source>
        <dbReference type="ARBA" id="ARBA00022729"/>
    </source>
</evidence>
<proteinExistence type="inferred from homology"/>
<dbReference type="Gene3D" id="3.40.50.1240">
    <property type="entry name" value="Phosphoglycerate mutase-like"/>
    <property type="match status" value="1"/>
</dbReference>
<evidence type="ECO:0000256" key="7">
    <source>
        <dbReference type="ARBA" id="ARBA00023180"/>
    </source>
</evidence>
<feature type="region of interest" description="Disordered" evidence="8">
    <location>
        <begin position="455"/>
        <end position="492"/>
    </location>
</feature>
<evidence type="ECO:0000313" key="10">
    <source>
        <dbReference type="EMBL" id="GMR38965.1"/>
    </source>
</evidence>
<evidence type="ECO:0000256" key="1">
    <source>
        <dbReference type="ARBA" id="ARBA00000032"/>
    </source>
</evidence>
<accession>A0AAN4ZJU4</accession>
<keyword evidence="7" id="KW-0325">Glycoprotein</keyword>
<evidence type="ECO:0000256" key="2">
    <source>
        <dbReference type="ARBA" id="ARBA00005375"/>
    </source>
</evidence>
<dbReference type="AlphaFoldDB" id="A0AAN4ZJU4"/>
<dbReference type="InterPro" id="IPR050645">
    <property type="entry name" value="Histidine_acid_phosphatase"/>
</dbReference>
<dbReference type="EC" id="3.1.3.2" evidence="3"/>
<dbReference type="PANTHER" id="PTHR11567">
    <property type="entry name" value="ACID PHOSPHATASE-RELATED"/>
    <property type="match status" value="1"/>
</dbReference>
<dbReference type="SUPFAM" id="SSF53254">
    <property type="entry name" value="Phosphoglycerate mutase-like"/>
    <property type="match status" value="1"/>
</dbReference>
<evidence type="ECO:0000256" key="6">
    <source>
        <dbReference type="ARBA" id="ARBA00023157"/>
    </source>
</evidence>
<feature type="signal peptide" evidence="9">
    <location>
        <begin position="1"/>
        <end position="16"/>
    </location>
</feature>
<comment type="catalytic activity">
    <reaction evidence="1">
        <text>a phosphate monoester + H2O = an alcohol + phosphate</text>
        <dbReference type="Rhea" id="RHEA:15017"/>
        <dbReference type="ChEBI" id="CHEBI:15377"/>
        <dbReference type="ChEBI" id="CHEBI:30879"/>
        <dbReference type="ChEBI" id="CHEBI:43474"/>
        <dbReference type="ChEBI" id="CHEBI:67140"/>
        <dbReference type="EC" id="3.1.3.2"/>
    </reaction>
</comment>
<name>A0AAN4ZJU4_9BILA</name>